<dbReference type="OrthoDB" id="1446731at2"/>
<reference evidence="2 3" key="2">
    <citation type="journal article" date="2016" name="Int. J. Syst. Evol. Microbiol.">
        <title>Vitellibacter aquimaris sp. nov., a marine bacterium isolated from seawater.</title>
        <authorList>
            <person name="Thevarajoo S."/>
            <person name="Selvaratnam C."/>
            <person name="Goh K.M."/>
            <person name="Hong K.W."/>
            <person name="Chan X.Y."/>
            <person name="Chan K.G."/>
            <person name="Chong C.S."/>
        </authorList>
    </citation>
    <scope>NUCLEOTIDE SEQUENCE [LARGE SCALE GENOMIC DNA]</scope>
    <source>
        <strain evidence="2 3">D-24</strain>
    </source>
</reference>
<evidence type="ECO:0000313" key="3">
    <source>
        <dbReference type="Proteomes" id="UP000070138"/>
    </source>
</evidence>
<accession>A0A137REZ9</accession>
<dbReference type="PROSITE" id="PS51257">
    <property type="entry name" value="PROKAR_LIPOPROTEIN"/>
    <property type="match status" value="1"/>
</dbReference>
<feature type="transmembrane region" description="Helical" evidence="1">
    <location>
        <begin position="22"/>
        <end position="43"/>
    </location>
</feature>
<keyword evidence="1" id="KW-0812">Transmembrane</keyword>
<keyword evidence="1" id="KW-0472">Membrane</keyword>
<feature type="transmembrane region" description="Helical" evidence="1">
    <location>
        <begin position="125"/>
        <end position="142"/>
    </location>
</feature>
<keyword evidence="1" id="KW-1133">Transmembrane helix</keyword>
<evidence type="ECO:0000256" key="1">
    <source>
        <dbReference type="SAM" id="Phobius"/>
    </source>
</evidence>
<dbReference type="EMBL" id="JRWG01000011">
    <property type="protein sequence ID" value="KXN98076.1"/>
    <property type="molecule type" value="Genomic_DNA"/>
</dbReference>
<name>A0A137REZ9_9FLAO</name>
<dbReference type="STRING" id="1548749.LS48_13210"/>
<feature type="transmembrane region" description="Helical" evidence="1">
    <location>
        <begin position="67"/>
        <end position="87"/>
    </location>
</feature>
<sequence length="177" mass="21372">MNKPHNKSTSERSTFRQPDRKSLIQGGIIVLIMACTPFIYYSYESFPSNTQVWETSFFTFTTKYTSLYHYAWFLTGKIIPVILLLIWFFTCKHWWHWIILVPLSMYVFQLFNILKQSLNADEVEIIYVIPIMMVLVPFVYLIRAKIFSQMRQNDLKSFEEELLHKRSFWQQIKDLFQ</sequence>
<gene>
    <name evidence="2" type="ORF">LS48_13210</name>
</gene>
<reference evidence="3" key="1">
    <citation type="submission" date="2014-10" db="EMBL/GenBank/DDBJ databases">
        <title>Genome sequencing of Vitellibacter sp. D-24.</title>
        <authorList>
            <person name="Thevarajoo S."/>
            <person name="Selvaratnam C."/>
            <person name="Goh K.M."/>
            <person name="Chong C.S."/>
        </authorList>
    </citation>
    <scope>NUCLEOTIDE SEQUENCE [LARGE SCALE GENOMIC DNA]</scope>
    <source>
        <strain evidence="3">D-24</strain>
    </source>
</reference>
<dbReference type="PATRIC" id="fig|1548749.3.peg.2762"/>
<keyword evidence="3" id="KW-1185">Reference proteome</keyword>
<proteinExistence type="predicted"/>
<feature type="transmembrane region" description="Helical" evidence="1">
    <location>
        <begin position="94"/>
        <end position="113"/>
    </location>
</feature>
<dbReference type="AlphaFoldDB" id="A0A137REZ9"/>
<comment type="caution">
    <text evidence="2">The sequence shown here is derived from an EMBL/GenBank/DDBJ whole genome shotgun (WGS) entry which is preliminary data.</text>
</comment>
<organism evidence="2 3">
    <name type="scientific">Aequorivita aquimaris</name>
    <dbReference type="NCBI Taxonomy" id="1548749"/>
    <lineage>
        <taxon>Bacteria</taxon>
        <taxon>Pseudomonadati</taxon>
        <taxon>Bacteroidota</taxon>
        <taxon>Flavobacteriia</taxon>
        <taxon>Flavobacteriales</taxon>
        <taxon>Flavobacteriaceae</taxon>
        <taxon>Aequorivita</taxon>
    </lineage>
</organism>
<dbReference type="Proteomes" id="UP000070138">
    <property type="component" value="Unassembled WGS sequence"/>
</dbReference>
<evidence type="ECO:0000313" key="2">
    <source>
        <dbReference type="EMBL" id="KXN98076.1"/>
    </source>
</evidence>
<protein>
    <submittedName>
        <fullName evidence="2">Uncharacterized protein</fullName>
    </submittedName>
</protein>